<protein>
    <recommendedName>
        <fullName evidence="3">DUF3221 domain-containing protein</fullName>
    </recommendedName>
</protein>
<keyword evidence="2" id="KW-1185">Reference proteome</keyword>
<evidence type="ECO:0000313" key="1">
    <source>
        <dbReference type="EMBL" id="TWI57987.1"/>
    </source>
</evidence>
<evidence type="ECO:0008006" key="3">
    <source>
        <dbReference type="Google" id="ProtNLM"/>
    </source>
</evidence>
<accession>A0A562QML8</accession>
<dbReference type="AlphaFoldDB" id="A0A562QML8"/>
<reference evidence="1 2" key="1">
    <citation type="journal article" date="2015" name="Stand. Genomic Sci.">
        <title>Genomic Encyclopedia of Bacterial and Archaeal Type Strains, Phase III: the genomes of soil and plant-associated and newly described type strains.</title>
        <authorList>
            <person name="Whitman W.B."/>
            <person name="Woyke T."/>
            <person name="Klenk H.P."/>
            <person name="Zhou Y."/>
            <person name="Lilburn T.G."/>
            <person name="Beck B.J."/>
            <person name="De Vos P."/>
            <person name="Vandamme P."/>
            <person name="Eisen J.A."/>
            <person name="Garrity G."/>
            <person name="Hugenholtz P."/>
            <person name="Kyrpides N.C."/>
        </authorList>
    </citation>
    <scope>NUCLEOTIDE SEQUENCE [LARGE SCALE GENOMIC DNA]</scope>
    <source>
        <strain evidence="1 2">CGMCC 1.10116</strain>
    </source>
</reference>
<dbReference type="RefSeq" id="WP_144449661.1">
    <property type="nucleotide sequence ID" value="NZ_VLKZ01000003.1"/>
</dbReference>
<dbReference type="EMBL" id="VLKZ01000003">
    <property type="protein sequence ID" value="TWI57987.1"/>
    <property type="molecule type" value="Genomic_DNA"/>
</dbReference>
<dbReference type="Proteomes" id="UP000315711">
    <property type="component" value="Unassembled WGS sequence"/>
</dbReference>
<sequence length="163" mass="18422">MVLCLSLVLLKNYDTEKLDNPTDFFNGGDFEGYAVKTEGNSILITNNISGDNMGVWLSSTEPITIELGQYVRVWYKNNQALGSSPAKAELDRFEMINENNYSNSALTYDKAIQKALKEIENNDQFQAPVIKSIIYDDVTNTWSIEVGRMQNDYSITINVDDQN</sequence>
<organism evidence="1 2">
    <name type="scientific">Halalkalibacter nanhaiisediminis</name>
    <dbReference type="NCBI Taxonomy" id="688079"/>
    <lineage>
        <taxon>Bacteria</taxon>
        <taxon>Bacillati</taxon>
        <taxon>Bacillota</taxon>
        <taxon>Bacilli</taxon>
        <taxon>Bacillales</taxon>
        <taxon>Bacillaceae</taxon>
        <taxon>Halalkalibacter</taxon>
    </lineage>
</organism>
<proteinExistence type="predicted"/>
<name>A0A562QML8_9BACI</name>
<dbReference type="OrthoDB" id="2603210at2"/>
<evidence type="ECO:0000313" key="2">
    <source>
        <dbReference type="Proteomes" id="UP000315711"/>
    </source>
</evidence>
<gene>
    <name evidence="1" type="ORF">IQ10_01318</name>
</gene>
<comment type="caution">
    <text evidence="1">The sequence shown here is derived from an EMBL/GenBank/DDBJ whole genome shotgun (WGS) entry which is preliminary data.</text>
</comment>